<dbReference type="Gene3D" id="3.40.710.10">
    <property type="entry name" value="DD-peptidase/beta-lactamase superfamily"/>
    <property type="match status" value="1"/>
</dbReference>
<dbReference type="InterPro" id="IPR001466">
    <property type="entry name" value="Beta-lactam-related"/>
</dbReference>
<dbReference type="Proteomes" id="UP000241462">
    <property type="component" value="Unassembled WGS sequence"/>
</dbReference>
<dbReference type="InParanoid" id="A0A2T3A6P0"/>
<keyword evidence="3" id="KW-1185">Reference proteome</keyword>
<dbReference type="STRING" id="2025994.A0A2T3A6P0"/>
<dbReference type="Pfam" id="PF00144">
    <property type="entry name" value="Beta-lactamase"/>
    <property type="match status" value="1"/>
</dbReference>
<sequence>MSPLSEKAISTLQATVDEACADQRAGMPGATVVVVDRDGQELFAHSAGRRGIATSEPMTLDSIYWVASCTKVVTGIACMQLVEKGQLSLDDGEQLESICPELKNLQVLTKDGTLVAKEKAITLRMLLTHTAGFGYSFFNERLRNWAYPAGLDEFSGRPEDMVSPLLFQPGEGWEYGVNIDWAGIALERVTGTTLNDYMTKNIFEPLGVKNVSMFPSPEMKSKLAFMHQRSHDGILQPRDHLLRAPLVAKTEEEVARCSNSGGAGLFAQPQEYCKILVALLNQGKSPTTGATILQPSTVAEMYKNQIPQFPNFSRQYIPASKPDLTNPLPEIYPIEDNAPQGWGLTFMLSNGGPTGRSKQTGAWAGIANLFWWSDPEHGVAGIVATQILPFGDGNVLGLWGKIESMIYSELQNIKAKK</sequence>
<name>A0A2T3A6P0_9PEZI</name>
<dbReference type="PANTHER" id="PTHR43283">
    <property type="entry name" value="BETA-LACTAMASE-RELATED"/>
    <property type="match status" value="1"/>
</dbReference>
<gene>
    <name evidence="2" type="ORF">BD289DRAFT_483056</name>
</gene>
<reference evidence="2 3" key="1">
    <citation type="journal article" date="2018" name="Mycol. Prog.">
        <title>Coniella lustricola, a new species from submerged detritus.</title>
        <authorList>
            <person name="Raudabaugh D.B."/>
            <person name="Iturriaga T."/>
            <person name="Carver A."/>
            <person name="Mondo S."/>
            <person name="Pangilinan J."/>
            <person name="Lipzen A."/>
            <person name="He G."/>
            <person name="Amirebrahimi M."/>
            <person name="Grigoriev I.V."/>
            <person name="Miller A.N."/>
        </authorList>
    </citation>
    <scope>NUCLEOTIDE SEQUENCE [LARGE SCALE GENOMIC DNA]</scope>
    <source>
        <strain evidence="2 3">B22-T-1</strain>
    </source>
</reference>
<evidence type="ECO:0000259" key="1">
    <source>
        <dbReference type="Pfam" id="PF00144"/>
    </source>
</evidence>
<accession>A0A2T3A6P0</accession>
<proteinExistence type="predicted"/>
<dbReference type="SUPFAM" id="SSF56601">
    <property type="entry name" value="beta-lactamase/transpeptidase-like"/>
    <property type="match status" value="1"/>
</dbReference>
<protein>
    <submittedName>
        <fullName evidence="2">Beta-lactamase/transpeptidase-like protein</fullName>
    </submittedName>
</protein>
<organism evidence="2 3">
    <name type="scientific">Coniella lustricola</name>
    <dbReference type="NCBI Taxonomy" id="2025994"/>
    <lineage>
        <taxon>Eukaryota</taxon>
        <taxon>Fungi</taxon>
        <taxon>Dikarya</taxon>
        <taxon>Ascomycota</taxon>
        <taxon>Pezizomycotina</taxon>
        <taxon>Sordariomycetes</taxon>
        <taxon>Sordariomycetidae</taxon>
        <taxon>Diaporthales</taxon>
        <taxon>Schizoparmaceae</taxon>
        <taxon>Coniella</taxon>
    </lineage>
</organism>
<feature type="domain" description="Beta-lactamase-related" evidence="1">
    <location>
        <begin position="23"/>
        <end position="389"/>
    </location>
</feature>
<dbReference type="AlphaFoldDB" id="A0A2T3A6P0"/>
<evidence type="ECO:0000313" key="2">
    <source>
        <dbReference type="EMBL" id="PSR83913.1"/>
    </source>
</evidence>
<dbReference type="OrthoDB" id="428260at2759"/>
<dbReference type="InterPro" id="IPR050789">
    <property type="entry name" value="Diverse_Enzym_Activities"/>
</dbReference>
<evidence type="ECO:0000313" key="3">
    <source>
        <dbReference type="Proteomes" id="UP000241462"/>
    </source>
</evidence>
<dbReference type="EMBL" id="KZ678452">
    <property type="protein sequence ID" value="PSR83913.1"/>
    <property type="molecule type" value="Genomic_DNA"/>
</dbReference>
<dbReference type="PANTHER" id="PTHR43283:SF3">
    <property type="entry name" value="BETA-LACTAMASE FAMILY PROTEIN (AFU_ORTHOLOGUE AFUA_5G07500)"/>
    <property type="match status" value="1"/>
</dbReference>
<dbReference type="InterPro" id="IPR012338">
    <property type="entry name" value="Beta-lactam/transpept-like"/>
</dbReference>